<accession>A0A8X6VL49</accession>
<name>A0A8X6VL49_TRICX</name>
<evidence type="ECO:0000313" key="4">
    <source>
        <dbReference type="Proteomes" id="UP000887159"/>
    </source>
</evidence>
<evidence type="ECO:0000256" key="1">
    <source>
        <dbReference type="SAM" id="MobiDB-lite"/>
    </source>
</evidence>
<organism evidence="3 4">
    <name type="scientific">Trichonephila clavipes</name>
    <name type="common">Golden silk orbweaver</name>
    <name type="synonym">Nephila clavipes</name>
    <dbReference type="NCBI Taxonomy" id="2585209"/>
    <lineage>
        <taxon>Eukaryota</taxon>
        <taxon>Metazoa</taxon>
        <taxon>Ecdysozoa</taxon>
        <taxon>Arthropoda</taxon>
        <taxon>Chelicerata</taxon>
        <taxon>Arachnida</taxon>
        <taxon>Araneae</taxon>
        <taxon>Araneomorphae</taxon>
        <taxon>Entelegynae</taxon>
        <taxon>Araneoidea</taxon>
        <taxon>Nephilidae</taxon>
        <taxon>Trichonephila</taxon>
    </lineage>
</organism>
<reference evidence="3" key="1">
    <citation type="submission" date="2020-08" db="EMBL/GenBank/DDBJ databases">
        <title>Multicomponent nature underlies the extraordinary mechanical properties of spider dragline silk.</title>
        <authorList>
            <person name="Kono N."/>
            <person name="Nakamura H."/>
            <person name="Mori M."/>
            <person name="Yoshida Y."/>
            <person name="Ohtoshi R."/>
            <person name="Malay A.D."/>
            <person name="Moran D.A.P."/>
            <person name="Tomita M."/>
            <person name="Numata K."/>
            <person name="Arakawa K."/>
        </authorList>
    </citation>
    <scope>NUCLEOTIDE SEQUENCE</scope>
</reference>
<keyword evidence="2" id="KW-1133">Transmembrane helix</keyword>
<evidence type="ECO:0000256" key="2">
    <source>
        <dbReference type="SAM" id="Phobius"/>
    </source>
</evidence>
<dbReference type="Proteomes" id="UP000887159">
    <property type="component" value="Unassembled WGS sequence"/>
</dbReference>
<protein>
    <submittedName>
        <fullName evidence="3">Uncharacterized protein</fullName>
    </submittedName>
</protein>
<feature type="transmembrane region" description="Helical" evidence="2">
    <location>
        <begin position="26"/>
        <end position="48"/>
    </location>
</feature>
<feature type="region of interest" description="Disordered" evidence="1">
    <location>
        <begin position="66"/>
        <end position="85"/>
    </location>
</feature>
<dbReference type="EMBL" id="BMAU01021296">
    <property type="protein sequence ID" value="GFY10205.1"/>
    <property type="molecule type" value="Genomic_DNA"/>
</dbReference>
<dbReference type="AlphaFoldDB" id="A0A8X6VL49"/>
<evidence type="ECO:0000313" key="3">
    <source>
        <dbReference type="EMBL" id="GFY10205.1"/>
    </source>
</evidence>
<proteinExistence type="predicted"/>
<keyword evidence="4" id="KW-1185">Reference proteome</keyword>
<keyword evidence="2" id="KW-0812">Transmembrane</keyword>
<comment type="caution">
    <text evidence="3">The sequence shown here is derived from an EMBL/GenBank/DDBJ whole genome shotgun (WGS) entry which is preliminary data.</text>
</comment>
<keyword evidence="2" id="KW-0472">Membrane</keyword>
<sequence>MLRDGEVRGAGRAIEQFPRLGSTRYVKFYCLFITLSIGFMAAYTQSLLTHATKLRIQDGRNHNVVKKKAKDLSPPPPSKGPHALRKKGVSLKKGNWLCVPCMAGDSHWLTPTVGAPETLSGHEISQRCAICQEKVVSESFIQYLFCKDMELKDVFLIEGTCGVLEALSPLARF</sequence>
<gene>
    <name evidence="3" type="ORF">TNCV_2628841</name>
</gene>